<dbReference type="Proteomes" id="UP000000311">
    <property type="component" value="Unassembled WGS sequence"/>
</dbReference>
<accession>E2ACJ9</accession>
<evidence type="ECO:0000256" key="1">
    <source>
        <dbReference type="SAM" id="MobiDB-lite"/>
    </source>
</evidence>
<evidence type="ECO:0000313" key="3">
    <source>
        <dbReference type="Proteomes" id="UP000000311"/>
    </source>
</evidence>
<name>E2ACJ9_CAMFO</name>
<evidence type="ECO:0000313" key="2">
    <source>
        <dbReference type="EMBL" id="EFN68834.1"/>
    </source>
</evidence>
<proteinExistence type="predicted"/>
<gene>
    <name evidence="2" type="ORF">EAG_07455</name>
</gene>
<feature type="compositionally biased region" description="Polar residues" evidence="1">
    <location>
        <begin position="305"/>
        <end position="314"/>
    </location>
</feature>
<sequence>MVRLGNPPTIAVVHLWISFEASSALPMRRALPVKGSLVQCRGVPVIFRHLSKTDSWDHLKTIFPQRKCRDTNNFRIIKIKLINSDARRGCSSNTIRELASSFWHYSSVAYWRRDILDASLSCFKSVLILLKRHQEECFLISRKILRDDSLSKIKEGFSYKRILLDPSLWSYTPPKMEECNSRSRAVEITFSSVYIGKEKNWDYIGAEESIPRGCNHQDPGDHRRDPAGTNWGCRPSFKRIVRDTRYSGTLGCANLKVSQNILSNGKCLTEQEALKKRKNTLEVKELKKKRIRILKSANALEEQSIQQTDVLNTRSRGRTKGEEEEEEEEEEEKEEEAIGKETIGERGGRVEEEEGRKEVSVPDLTSQPLTCRHYVFLNILVFRFSFPNDLRNLPLTADSLSLGHPVYSVKYTTTTIRIALRGYKFESPDDDLKRLVIKLPLLTIKLSLD</sequence>
<feature type="compositionally biased region" description="Acidic residues" evidence="1">
    <location>
        <begin position="322"/>
        <end position="335"/>
    </location>
</feature>
<protein>
    <submittedName>
        <fullName evidence="2">Uncharacterized protein</fullName>
    </submittedName>
</protein>
<feature type="compositionally biased region" description="Basic and acidic residues" evidence="1">
    <location>
        <begin position="336"/>
        <end position="360"/>
    </location>
</feature>
<feature type="region of interest" description="Disordered" evidence="1">
    <location>
        <begin position="305"/>
        <end position="361"/>
    </location>
</feature>
<organism evidence="3">
    <name type="scientific">Camponotus floridanus</name>
    <name type="common">Florida carpenter ant</name>
    <dbReference type="NCBI Taxonomy" id="104421"/>
    <lineage>
        <taxon>Eukaryota</taxon>
        <taxon>Metazoa</taxon>
        <taxon>Ecdysozoa</taxon>
        <taxon>Arthropoda</taxon>
        <taxon>Hexapoda</taxon>
        <taxon>Insecta</taxon>
        <taxon>Pterygota</taxon>
        <taxon>Neoptera</taxon>
        <taxon>Endopterygota</taxon>
        <taxon>Hymenoptera</taxon>
        <taxon>Apocrita</taxon>
        <taxon>Aculeata</taxon>
        <taxon>Formicoidea</taxon>
        <taxon>Formicidae</taxon>
        <taxon>Formicinae</taxon>
        <taxon>Camponotus</taxon>
    </lineage>
</organism>
<dbReference type="EMBL" id="GL438539">
    <property type="protein sequence ID" value="EFN68834.1"/>
    <property type="molecule type" value="Genomic_DNA"/>
</dbReference>
<reference evidence="2 3" key="1">
    <citation type="journal article" date="2010" name="Science">
        <title>Genomic comparison of the ants Camponotus floridanus and Harpegnathos saltator.</title>
        <authorList>
            <person name="Bonasio R."/>
            <person name="Zhang G."/>
            <person name="Ye C."/>
            <person name="Mutti N.S."/>
            <person name="Fang X."/>
            <person name="Qin N."/>
            <person name="Donahue G."/>
            <person name="Yang P."/>
            <person name="Li Q."/>
            <person name="Li C."/>
            <person name="Zhang P."/>
            <person name="Huang Z."/>
            <person name="Berger S.L."/>
            <person name="Reinberg D."/>
            <person name="Wang J."/>
            <person name="Liebig J."/>
        </authorList>
    </citation>
    <scope>NUCLEOTIDE SEQUENCE [LARGE SCALE GENOMIC DNA]</scope>
    <source>
        <strain evidence="3">C129</strain>
    </source>
</reference>
<dbReference type="InParanoid" id="E2ACJ9"/>
<keyword evidence="3" id="KW-1185">Reference proteome</keyword>
<dbReference type="AlphaFoldDB" id="E2ACJ9"/>